<proteinExistence type="predicted"/>
<reference evidence="2" key="1">
    <citation type="journal article" date="2015" name="Genome Announc.">
        <title>Draft Genome Sequence of Anaerolineae Strain TC1, a Novel Isolate from a Methanogenic Wastewater Treatment System.</title>
        <authorList>
            <person name="Matsuura N."/>
            <person name="Tourlousse D.M."/>
            <person name="Sun L."/>
            <person name="Toyonaga M."/>
            <person name="Kuroda K."/>
            <person name="Ohashi A."/>
            <person name="Cruz R."/>
            <person name="Yamaguchi T."/>
            <person name="Sekiguchi Y."/>
        </authorList>
    </citation>
    <scope>NUCLEOTIDE SEQUENCE [LARGE SCALE GENOMIC DNA]</scope>
    <source>
        <strain evidence="2">TC1</strain>
    </source>
</reference>
<dbReference type="EMBL" id="DF968180">
    <property type="protein sequence ID" value="GAP39651.1"/>
    <property type="molecule type" value="Genomic_DNA"/>
</dbReference>
<dbReference type="RefSeq" id="WP_062278273.1">
    <property type="nucleotide sequence ID" value="NZ_DF968180.1"/>
</dbReference>
<keyword evidence="2" id="KW-0808">Transferase</keyword>
<dbReference type="InterPro" id="IPR013815">
    <property type="entry name" value="ATP_grasp_subdomain_1"/>
</dbReference>
<organism evidence="2">
    <name type="scientific">Flexilinea flocculi</name>
    <dbReference type="NCBI Taxonomy" id="1678840"/>
    <lineage>
        <taxon>Bacteria</taxon>
        <taxon>Bacillati</taxon>
        <taxon>Chloroflexota</taxon>
        <taxon>Anaerolineae</taxon>
        <taxon>Anaerolineales</taxon>
        <taxon>Anaerolineaceae</taxon>
        <taxon>Flexilinea</taxon>
    </lineage>
</organism>
<dbReference type="STRING" id="1678840.ATC1_12185"/>
<dbReference type="GO" id="GO:0005524">
    <property type="term" value="F:ATP binding"/>
    <property type="evidence" value="ECO:0007669"/>
    <property type="project" value="InterPro"/>
</dbReference>
<evidence type="ECO:0000313" key="2">
    <source>
        <dbReference type="EMBL" id="GAP39651.1"/>
    </source>
</evidence>
<accession>A0A0K8PAI8</accession>
<dbReference type="SUPFAM" id="SSF56059">
    <property type="entry name" value="Glutathione synthetase ATP-binding domain-like"/>
    <property type="match status" value="1"/>
</dbReference>
<keyword evidence="2" id="KW-0670">Pyruvate</keyword>
<dbReference type="InterPro" id="IPR002192">
    <property type="entry name" value="PPDK_AMP/ATP-bd"/>
</dbReference>
<keyword evidence="2" id="KW-0418">Kinase</keyword>
<dbReference type="AlphaFoldDB" id="A0A0K8PAI8"/>
<dbReference type="Proteomes" id="UP000053370">
    <property type="component" value="Unassembled WGS sequence"/>
</dbReference>
<evidence type="ECO:0000259" key="1">
    <source>
        <dbReference type="Pfam" id="PF01326"/>
    </source>
</evidence>
<dbReference type="OrthoDB" id="9812167at2"/>
<dbReference type="GO" id="GO:0016301">
    <property type="term" value="F:kinase activity"/>
    <property type="evidence" value="ECO:0007669"/>
    <property type="project" value="UniProtKB-KW"/>
</dbReference>
<evidence type="ECO:0000313" key="3">
    <source>
        <dbReference type="Proteomes" id="UP000053370"/>
    </source>
</evidence>
<gene>
    <name evidence="2" type="ORF">ATC1_12185</name>
</gene>
<dbReference type="Gene3D" id="3.30.1490.20">
    <property type="entry name" value="ATP-grasp fold, A domain"/>
    <property type="match status" value="1"/>
</dbReference>
<dbReference type="Pfam" id="PF01326">
    <property type="entry name" value="PPDK_N"/>
    <property type="match status" value="1"/>
</dbReference>
<dbReference type="PATRIC" id="fig|1678840.3.peg.723"/>
<keyword evidence="3" id="KW-1185">Reference proteome</keyword>
<protein>
    <submittedName>
        <fullName evidence="2">Pyruvate phosphate dikinase, PEP</fullName>
    </submittedName>
</protein>
<sequence length="772" mass="88818">MPNNSYNSNTLFSIQIILGQYPILRDRISEYMYNRLIQDGFITFTDFEERVRDFALMSQKREGLQNPFAQEGQNVWENRLQRVREQLINIEFSQHYPLDVFSELVDAIVQNRQTEKQPLFMWHNLEFASVDTIFEQALAIERRPAAERKQYEATLMGAKVVLIRKMISSQLQYIEIAKKIFSIRDLIEINKHRIGKGCIGGKSAGMILSRRILQDAADEEIRSAISDMESYFIGADEYFSFLSINDLLDLLDSKYGDEDELQKRYPEIVQKFIKGNFQKEIVDSLGRVIHEINGKPFIVRSSSLLEDSFGHAFTGMYESFVIPNQGSPEEGLQQLQNAIRKIYASSFDPKVLAYRSRNGLIDYRESMGILIQVIAGNHLGNFLFPDVAGIGSSKTAFIWHGEPYDAAKDEGFLRMVFGMGTRAIRRTGNDFPQIVVLNDPCSSKTVFSVNNPLLSQSEIDVINLKTNEFQSLDIEDVLNEKYPILPWVAQAYQNDTLQTITRGIDPDRYVINFRELVKKTSFTRLMRDMLQLLERTYKNPVFIEFTVLMNLDNPGSPNFQIQIDKCRPINISEKMKKLNIFEPVSQEKILLSTNLFVQNGLIKDVDYIVYVDPDEYKKLPRKDCAELPEMIGLVNRALLHQRFIILGMNRWGTSGDTNGLPVRYGDISNTLALIEISGYDPNKISDPPMGTQIYQNLLEAGIFMILLNRQSEEGYFDENFFKTQQNVMKNWCSLPEKFEKCIRLLPTSGYHNSQGLDIALNQELGKTIIYFK</sequence>
<name>A0A0K8PAI8_9CHLR</name>
<feature type="domain" description="Pyruvate phosphate dikinase AMP/ATP-binding" evidence="1">
    <location>
        <begin position="198"/>
        <end position="583"/>
    </location>
</feature>